<dbReference type="Proteomes" id="UP000467132">
    <property type="component" value="Unassembled WGS sequence"/>
</dbReference>
<dbReference type="PRINTS" id="PR00112">
    <property type="entry name" value="ACYLPHPHTASE"/>
</dbReference>
<name>A0A845QVB0_9CLOT</name>
<dbReference type="InterPro" id="IPR017968">
    <property type="entry name" value="Acylphosphatase_CS"/>
</dbReference>
<reference evidence="9 10" key="1">
    <citation type="submission" date="2018-08" db="EMBL/GenBank/DDBJ databases">
        <title>Murine metabolic-syndrome-specific gut microbial biobank.</title>
        <authorList>
            <person name="Liu C."/>
        </authorList>
    </citation>
    <scope>NUCLEOTIDE SEQUENCE [LARGE SCALE GENOMIC DNA]</scope>
    <source>
        <strain evidence="9 10">583</strain>
    </source>
</reference>
<keyword evidence="10" id="KW-1185">Reference proteome</keyword>
<evidence type="ECO:0000256" key="2">
    <source>
        <dbReference type="ARBA" id="ARBA00012150"/>
    </source>
</evidence>
<gene>
    <name evidence="9" type="ORF">D3Z33_03945</name>
</gene>
<evidence type="ECO:0000259" key="8">
    <source>
        <dbReference type="PROSITE" id="PS51160"/>
    </source>
</evidence>
<dbReference type="EC" id="3.6.1.7" evidence="2 6"/>
<evidence type="ECO:0000313" key="10">
    <source>
        <dbReference type="Proteomes" id="UP000467132"/>
    </source>
</evidence>
<dbReference type="SUPFAM" id="SSF54975">
    <property type="entry name" value="Acylphosphatase/BLUF domain-like"/>
    <property type="match status" value="1"/>
</dbReference>
<dbReference type="PROSITE" id="PS51160">
    <property type="entry name" value="ACYLPHOSPHATASE_3"/>
    <property type="match status" value="1"/>
</dbReference>
<evidence type="ECO:0000256" key="7">
    <source>
        <dbReference type="RuleBase" id="RU004168"/>
    </source>
</evidence>
<organism evidence="9 10">
    <name type="scientific">Senegalia massiliensis</name>
    <dbReference type="NCBI Taxonomy" id="1720316"/>
    <lineage>
        <taxon>Bacteria</taxon>
        <taxon>Bacillati</taxon>
        <taxon>Bacillota</taxon>
        <taxon>Clostridia</taxon>
        <taxon>Eubacteriales</taxon>
        <taxon>Clostridiaceae</taxon>
        <taxon>Senegalia</taxon>
    </lineage>
</organism>
<protein>
    <recommendedName>
        <fullName evidence="3 6">acylphosphatase</fullName>
        <ecNumber evidence="2 6">3.6.1.7</ecNumber>
    </recommendedName>
</protein>
<accession>A0A845QVB0</accession>
<comment type="similarity">
    <text evidence="1 7">Belongs to the acylphosphatase family.</text>
</comment>
<dbReference type="GO" id="GO:0003998">
    <property type="term" value="F:acylphosphatase activity"/>
    <property type="evidence" value="ECO:0007669"/>
    <property type="project" value="UniProtKB-EC"/>
</dbReference>
<evidence type="ECO:0000256" key="1">
    <source>
        <dbReference type="ARBA" id="ARBA00005614"/>
    </source>
</evidence>
<dbReference type="PROSITE" id="PS00150">
    <property type="entry name" value="ACYLPHOSPHATASE_1"/>
    <property type="match status" value="1"/>
</dbReference>
<feature type="active site" evidence="6">
    <location>
        <position position="37"/>
    </location>
</feature>
<feature type="active site" evidence="6">
    <location>
        <position position="19"/>
    </location>
</feature>
<dbReference type="Pfam" id="PF00708">
    <property type="entry name" value="Acylphosphatase"/>
    <property type="match status" value="1"/>
</dbReference>
<dbReference type="InterPro" id="IPR036046">
    <property type="entry name" value="Acylphosphatase-like_dom_sf"/>
</dbReference>
<evidence type="ECO:0000256" key="5">
    <source>
        <dbReference type="ARBA" id="ARBA00047645"/>
    </source>
</evidence>
<evidence type="ECO:0000256" key="4">
    <source>
        <dbReference type="ARBA" id="ARBA00022801"/>
    </source>
</evidence>
<evidence type="ECO:0000256" key="3">
    <source>
        <dbReference type="ARBA" id="ARBA00015991"/>
    </source>
</evidence>
<dbReference type="Gene3D" id="3.30.70.100">
    <property type="match status" value="1"/>
</dbReference>
<dbReference type="InterPro" id="IPR001792">
    <property type="entry name" value="Acylphosphatase-like_dom"/>
</dbReference>
<keyword evidence="4 6" id="KW-0378">Hydrolase</keyword>
<dbReference type="PANTHER" id="PTHR10029">
    <property type="entry name" value="ACYLPHOSPHATASE"/>
    <property type="match status" value="1"/>
</dbReference>
<proteinExistence type="inferred from homology"/>
<comment type="catalytic activity">
    <reaction evidence="5 6">
        <text>an acyl phosphate + H2O = a carboxylate + phosphate + H(+)</text>
        <dbReference type="Rhea" id="RHEA:14965"/>
        <dbReference type="ChEBI" id="CHEBI:15377"/>
        <dbReference type="ChEBI" id="CHEBI:15378"/>
        <dbReference type="ChEBI" id="CHEBI:29067"/>
        <dbReference type="ChEBI" id="CHEBI:43474"/>
        <dbReference type="ChEBI" id="CHEBI:59918"/>
        <dbReference type="EC" id="3.6.1.7"/>
    </reaction>
</comment>
<comment type="caution">
    <text evidence="9">The sequence shown here is derived from an EMBL/GenBank/DDBJ whole genome shotgun (WGS) entry which is preliminary data.</text>
</comment>
<dbReference type="AlphaFoldDB" id="A0A845QVB0"/>
<feature type="domain" description="Acylphosphatase-like" evidence="8">
    <location>
        <begin position="4"/>
        <end position="91"/>
    </location>
</feature>
<dbReference type="EMBL" id="QXXA01000004">
    <property type="protein sequence ID" value="NBI06010.1"/>
    <property type="molecule type" value="Genomic_DNA"/>
</dbReference>
<dbReference type="InterPro" id="IPR020456">
    <property type="entry name" value="Acylphosphatase"/>
</dbReference>
<sequence>MMKRVNIEIFGRVQGVGFRYYSTQKANKLNISGWVTNRIDGSVEIDAQGEEKSIEKFIEWTKSGPSYARVDNINIKEKEIKDLENHEFNIR</sequence>
<dbReference type="OrthoDB" id="9808093at2"/>
<dbReference type="PANTHER" id="PTHR10029:SF3">
    <property type="entry name" value="ACYLPHOSPHATASE-RELATED"/>
    <property type="match status" value="1"/>
</dbReference>
<evidence type="ECO:0000313" key="9">
    <source>
        <dbReference type="EMBL" id="NBI06010.1"/>
    </source>
</evidence>
<evidence type="ECO:0000256" key="6">
    <source>
        <dbReference type="PROSITE-ProRule" id="PRU00520"/>
    </source>
</evidence>